<dbReference type="Gene3D" id="3.30.470.10">
    <property type="match status" value="1"/>
</dbReference>
<dbReference type="KEGG" id="roz:CBI38_09955"/>
<dbReference type="PROSITE" id="PS00770">
    <property type="entry name" value="AA_TRANSFER_CLASS_4"/>
    <property type="match status" value="1"/>
</dbReference>
<keyword evidence="6" id="KW-0808">Transferase</keyword>
<evidence type="ECO:0000256" key="2">
    <source>
        <dbReference type="ARBA" id="ARBA00009320"/>
    </source>
</evidence>
<dbReference type="RefSeq" id="WP_109328503.1">
    <property type="nucleotide sequence ID" value="NZ_CP021354.1"/>
</dbReference>
<gene>
    <name evidence="6" type="ORF">CBI38_09955</name>
</gene>
<evidence type="ECO:0000256" key="1">
    <source>
        <dbReference type="ARBA" id="ARBA00001933"/>
    </source>
</evidence>
<dbReference type="Pfam" id="PF01063">
    <property type="entry name" value="Aminotran_4"/>
    <property type="match status" value="1"/>
</dbReference>
<keyword evidence="3 5" id="KW-0663">Pyridoxal phosphate</keyword>
<evidence type="ECO:0000256" key="4">
    <source>
        <dbReference type="RuleBase" id="RU004106"/>
    </source>
</evidence>
<accession>A0A2S2BTB9</accession>
<proteinExistence type="inferred from homology"/>
<keyword evidence="6" id="KW-0032">Aminotransferase</keyword>
<dbReference type="GO" id="GO:0046394">
    <property type="term" value="P:carboxylic acid biosynthetic process"/>
    <property type="evidence" value="ECO:0007669"/>
    <property type="project" value="UniProtKB-ARBA"/>
</dbReference>
<dbReference type="EMBL" id="CP021354">
    <property type="protein sequence ID" value="AWK71861.1"/>
    <property type="molecule type" value="Genomic_DNA"/>
</dbReference>
<dbReference type="InterPro" id="IPR050571">
    <property type="entry name" value="Class-IV_PLP-Dep_Aminotrnsfr"/>
</dbReference>
<dbReference type="PANTHER" id="PTHR42743">
    <property type="entry name" value="AMINO-ACID AMINOTRANSFERASE"/>
    <property type="match status" value="1"/>
</dbReference>
<keyword evidence="7" id="KW-1185">Reference proteome</keyword>
<name>A0A2S2BTB9_9NOCA</name>
<evidence type="ECO:0000313" key="7">
    <source>
        <dbReference type="Proteomes" id="UP000245711"/>
    </source>
</evidence>
<dbReference type="InterPro" id="IPR043131">
    <property type="entry name" value="BCAT-like_N"/>
</dbReference>
<comment type="similarity">
    <text evidence="2 4">Belongs to the class-IV pyridoxal-phosphate-dependent aminotransferase family.</text>
</comment>
<comment type="cofactor">
    <cofactor evidence="1 5">
        <name>pyridoxal 5'-phosphate</name>
        <dbReference type="ChEBI" id="CHEBI:597326"/>
    </cofactor>
</comment>
<dbReference type="PANTHER" id="PTHR42743:SF11">
    <property type="entry name" value="AMINODEOXYCHORISMATE LYASE"/>
    <property type="match status" value="1"/>
</dbReference>
<dbReference type="Proteomes" id="UP000245711">
    <property type="component" value="Chromosome"/>
</dbReference>
<dbReference type="CDD" id="cd00449">
    <property type="entry name" value="PLPDE_IV"/>
    <property type="match status" value="1"/>
</dbReference>
<dbReference type="InterPro" id="IPR001544">
    <property type="entry name" value="Aminotrans_IV"/>
</dbReference>
<dbReference type="Gene3D" id="3.20.10.10">
    <property type="entry name" value="D-amino Acid Aminotransferase, subunit A, domain 2"/>
    <property type="match status" value="1"/>
</dbReference>
<organism evidence="6 7">
    <name type="scientific">Rhodococcus oxybenzonivorans</name>
    <dbReference type="NCBI Taxonomy" id="1990687"/>
    <lineage>
        <taxon>Bacteria</taxon>
        <taxon>Bacillati</taxon>
        <taxon>Actinomycetota</taxon>
        <taxon>Actinomycetes</taxon>
        <taxon>Mycobacteriales</taxon>
        <taxon>Nocardiaceae</taxon>
        <taxon>Rhodococcus</taxon>
    </lineage>
</organism>
<sequence length="283" mass="31102">MISDMSWADGSFVRYDEMTLSPATHSLSYGSSVFEGIRSYGGNIFKLDDHLDRLRRSADVFGHTVPYSNADLADACYELLRVNELSDAYLKCLVFYDDSDVSFRAQGCSSRVVVFALPFPANSAPANYRLATAMWRRAPASCHPYQAKTSSTYALSYLSYRQKADGYDDVIFLSTTGTVCESSGSNVFFIKGDALLTPTTELALAGITRKVIIDELSPQLGVSVTERNISYAELESFDGAFLCGTAMEITRIACIDEIHYEAAPLADVLATEYQCLTNKKSAL</sequence>
<evidence type="ECO:0000256" key="3">
    <source>
        <dbReference type="ARBA" id="ARBA00022898"/>
    </source>
</evidence>
<dbReference type="OrthoDB" id="9804984at2"/>
<dbReference type="InterPro" id="IPR043132">
    <property type="entry name" value="BCAT-like_C"/>
</dbReference>
<dbReference type="InterPro" id="IPR036038">
    <property type="entry name" value="Aminotransferase-like"/>
</dbReference>
<dbReference type="AlphaFoldDB" id="A0A2S2BTB9"/>
<dbReference type="InterPro" id="IPR018300">
    <property type="entry name" value="Aminotrans_IV_CS"/>
</dbReference>
<evidence type="ECO:0000313" key="6">
    <source>
        <dbReference type="EMBL" id="AWK71861.1"/>
    </source>
</evidence>
<evidence type="ECO:0000256" key="5">
    <source>
        <dbReference type="RuleBase" id="RU004516"/>
    </source>
</evidence>
<dbReference type="GO" id="GO:0008483">
    <property type="term" value="F:transaminase activity"/>
    <property type="evidence" value="ECO:0007669"/>
    <property type="project" value="UniProtKB-KW"/>
</dbReference>
<protein>
    <submittedName>
        <fullName evidence="6">Branched-chain amino acid aminotransferase</fullName>
    </submittedName>
</protein>
<reference evidence="6 7" key="1">
    <citation type="submission" date="2017-05" db="EMBL/GenBank/DDBJ databases">
        <title>Isolation of Rhodococcus sp. S2-17 biodegrading of BP-3.</title>
        <authorList>
            <person name="Lee Y."/>
            <person name="Kim K.H."/>
            <person name="Chun B.H."/>
            <person name="Jung H.S."/>
            <person name="Jeon C.O."/>
        </authorList>
    </citation>
    <scope>NUCLEOTIDE SEQUENCE [LARGE SCALE GENOMIC DNA]</scope>
    <source>
        <strain evidence="6 7">S2-17</strain>
    </source>
</reference>
<dbReference type="SUPFAM" id="SSF56752">
    <property type="entry name" value="D-aminoacid aminotransferase-like PLP-dependent enzymes"/>
    <property type="match status" value="1"/>
</dbReference>